<dbReference type="EMBL" id="JAACFV010000053">
    <property type="protein sequence ID" value="KAF7508492.1"/>
    <property type="molecule type" value="Genomic_DNA"/>
</dbReference>
<dbReference type="InterPro" id="IPR013154">
    <property type="entry name" value="ADH-like_N"/>
</dbReference>
<dbReference type="CDD" id="cd08267">
    <property type="entry name" value="MDR1"/>
    <property type="match status" value="1"/>
</dbReference>
<dbReference type="InterPro" id="IPR011032">
    <property type="entry name" value="GroES-like_sf"/>
</dbReference>
<evidence type="ECO:0000313" key="2">
    <source>
        <dbReference type="EMBL" id="KAF7508492.1"/>
    </source>
</evidence>
<dbReference type="Proteomes" id="UP000606974">
    <property type="component" value="Unassembled WGS sequence"/>
</dbReference>
<dbReference type="SUPFAM" id="SSF50129">
    <property type="entry name" value="GroES-like"/>
    <property type="match status" value="1"/>
</dbReference>
<dbReference type="OrthoDB" id="3509362at2759"/>
<reference evidence="2" key="1">
    <citation type="submission" date="2020-02" db="EMBL/GenBank/DDBJ databases">
        <authorList>
            <person name="Palmer J.M."/>
        </authorList>
    </citation>
    <scope>NUCLEOTIDE SEQUENCE</scope>
    <source>
        <strain evidence="2">EPUS1.4</strain>
        <tissue evidence="2">Thallus</tissue>
    </source>
</reference>
<dbReference type="GO" id="GO:0005739">
    <property type="term" value="C:mitochondrion"/>
    <property type="evidence" value="ECO:0007669"/>
    <property type="project" value="TreeGrafter"/>
</dbReference>
<dbReference type="InterPro" id="IPR036291">
    <property type="entry name" value="NAD(P)-bd_dom_sf"/>
</dbReference>
<comment type="caution">
    <text evidence="2">The sequence shown here is derived from an EMBL/GenBank/DDBJ whole genome shotgun (WGS) entry which is preliminary data.</text>
</comment>
<evidence type="ECO:0000259" key="1">
    <source>
        <dbReference type="SMART" id="SM00829"/>
    </source>
</evidence>
<dbReference type="Pfam" id="PF08240">
    <property type="entry name" value="ADH_N"/>
    <property type="match status" value="1"/>
</dbReference>
<gene>
    <name evidence="2" type="ORF">GJ744_009205</name>
</gene>
<name>A0A8H7AK82_9EURO</name>
<organism evidence="2 3">
    <name type="scientific">Endocarpon pusillum</name>
    <dbReference type="NCBI Taxonomy" id="364733"/>
    <lineage>
        <taxon>Eukaryota</taxon>
        <taxon>Fungi</taxon>
        <taxon>Dikarya</taxon>
        <taxon>Ascomycota</taxon>
        <taxon>Pezizomycotina</taxon>
        <taxon>Eurotiomycetes</taxon>
        <taxon>Chaetothyriomycetidae</taxon>
        <taxon>Verrucariales</taxon>
        <taxon>Verrucariaceae</taxon>
        <taxon>Endocarpon</taxon>
    </lineage>
</organism>
<dbReference type="AlphaFoldDB" id="A0A8H7AK82"/>
<accession>A0A8H7AK82</accession>
<dbReference type="InterPro" id="IPR020843">
    <property type="entry name" value="ER"/>
</dbReference>
<dbReference type="InterPro" id="IPR050700">
    <property type="entry name" value="YIM1/Zinc_Alcohol_DH_Fams"/>
</dbReference>
<dbReference type="PANTHER" id="PTHR11695:SF294">
    <property type="entry name" value="RETICULON-4-INTERACTING PROTEIN 1, MITOCHONDRIAL"/>
    <property type="match status" value="1"/>
</dbReference>
<feature type="domain" description="Enoyl reductase (ER)" evidence="1">
    <location>
        <begin position="24"/>
        <end position="357"/>
    </location>
</feature>
<evidence type="ECO:0000313" key="3">
    <source>
        <dbReference type="Proteomes" id="UP000606974"/>
    </source>
</evidence>
<dbReference type="GO" id="GO:0016491">
    <property type="term" value="F:oxidoreductase activity"/>
    <property type="evidence" value="ECO:0007669"/>
    <property type="project" value="InterPro"/>
</dbReference>
<dbReference type="Gene3D" id="3.40.50.720">
    <property type="entry name" value="NAD(P)-binding Rossmann-like Domain"/>
    <property type="match status" value="1"/>
</dbReference>
<dbReference type="SMART" id="SM00829">
    <property type="entry name" value="PKS_ER"/>
    <property type="match status" value="1"/>
</dbReference>
<dbReference type="Gene3D" id="3.90.180.10">
    <property type="entry name" value="Medium-chain alcohol dehydrogenases, catalytic domain"/>
    <property type="match status" value="1"/>
</dbReference>
<keyword evidence="3" id="KW-1185">Reference proteome</keyword>
<sequence length="362" mass="38488">MEKYPSSFPLTMRAWIHSRAGPPSTVLSFSSDVPTPTIKEPTEVLVRISHAALNPGASIMMQLCPFFFRSRLAIPESDFSGTLVAAGSGALESGRLTVGDSVFGSISVGSHIRAGSGALAEFVVVPVANVARRPKSNGTDAEVSGLGVAGCTAVALMEKAELKNGNSVLVNGASGGIGSMTVQMARDAVGANGRVVAICSAANAEMIKGLGADEVIDYQTCHPISTHLASQFSDQRFDAVIDAYGVRELYSQCGDYLKPGKPFVTVGVAHKNYSYSGMLGAVWAIVMNLMASLLPGETRRSYLQVNAAVNLEALERLRCLVEQEKLRVPIDSCWDMGDALQAYDRMLSRRARGKVVVKVQQE</sequence>
<dbReference type="PANTHER" id="PTHR11695">
    <property type="entry name" value="ALCOHOL DEHYDROGENASE RELATED"/>
    <property type="match status" value="1"/>
</dbReference>
<protein>
    <recommendedName>
        <fullName evidence="1">Enoyl reductase (ER) domain-containing protein</fullName>
    </recommendedName>
</protein>
<proteinExistence type="predicted"/>
<dbReference type="Pfam" id="PF13602">
    <property type="entry name" value="ADH_zinc_N_2"/>
    <property type="match status" value="1"/>
</dbReference>
<dbReference type="SUPFAM" id="SSF51735">
    <property type="entry name" value="NAD(P)-binding Rossmann-fold domains"/>
    <property type="match status" value="1"/>
</dbReference>